<protein>
    <submittedName>
        <fullName evidence="2">Glycerophosphoryl diester phosphodiesterase</fullName>
        <ecNumber evidence="2">3.1.4.46</ecNumber>
    </submittedName>
</protein>
<dbReference type="InterPro" id="IPR017946">
    <property type="entry name" value="PLC-like_Pdiesterase_TIM-brl"/>
</dbReference>
<proteinExistence type="predicted"/>
<keyword evidence="2" id="KW-0378">Hydrolase</keyword>
<evidence type="ECO:0000313" key="2">
    <source>
        <dbReference type="EMBL" id="MBP1947878.1"/>
    </source>
</evidence>
<evidence type="ECO:0000259" key="1">
    <source>
        <dbReference type="PROSITE" id="PS51704"/>
    </source>
</evidence>
<sequence length="227" mass="25905">MSAFKKAVELNADMLELDVHLTQDEQVVVYHDFYLEKNTNGNGFIGERTVSEINKLDIKSSLLKGNKAEKIPLLEEVLAWAKDKVWINIELKQMEFLNEPLAKKVVGLVEYYQMEDQVQLMSFNHKSLLDIRKYNKKIMTNAISASLIVNPIGYLDSINAQVLNTPIIHLSPSIIGELHNAGFLVHGSMSDSTEVCRRLLEWNVDAMDTNVPDIMIEERTKFLQEIN</sequence>
<dbReference type="EC" id="3.1.4.46" evidence="2"/>
<dbReference type="Proteomes" id="UP001519328">
    <property type="component" value="Unassembled WGS sequence"/>
</dbReference>
<dbReference type="SUPFAM" id="SSF51695">
    <property type="entry name" value="PLC-like phosphodiesterases"/>
    <property type="match status" value="1"/>
</dbReference>
<dbReference type="GO" id="GO:0008889">
    <property type="term" value="F:glycerophosphodiester phosphodiesterase activity"/>
    <property type="evidence" value="ECO:0007669"/>
    <property type="project" value="UniProtKB-EC"/>
</dbReference>
<gene>
    <name evidence="2" type="ORF">J2Z82_000807</name>
</gene>
<dbReference type="PANTHER" id="PTHR46211:SF14">
    <property type="entry name" value="GLYCEROPHOSPHODIESTER PHOSPHODIESTERASE"/>
    <property type="match status" value="1"/>
</dbReference>
<organism evidence="2 3">
    <name type="scientific">Virgibacillus litoralis</name>
    <dbReference type="NCBI Taxonomy" id="578221"/>
    <lineage>
        <taxon>Bacteria</taxon>
        <taxon>Bacillati</taxon>
        <taxon>Bacillota</taxon>
        <taxon>Bacilli</taxon>
        <taxon>Bacillales</taxon>
        <taxon>Bacillaceae</taxon>
        <taxon>Virgibacillus</taxon>
    </lineage>
</organism>
<reference evidence="2 3" key="1">
    <citation type="submission" date="2021-03" db="EMBL/GenBank/DDBJ databases">
        <title>Genomic Encyclopedia of Type Strains, Phase IV (KMG-IV): sequencing the most valuable type-strain genomes for metagenomic binning, comparative biology and taxonomic classification.</title>
        <authorList>
            <person name="Goeker M."/>
        </authorList>
    </citation>
    <scope>NUCLEOTIDE SEQUENCE [LARGE SCALE GENOMIC DNA]</scope>
    <source>
        <strain evidence="2 3">DSM 21085</strain>
    </source>
</reference>
<name>A0ABS4HAH9_9BACI</name>
<dbReference type="InterPro" id="IPR030395">
    <property type="entry name" value="GP_PDE_dom"/>
</dbReference>
<feature type="domain" description="GP-PDE" evidence="1">
    <location>
        <begin position="1"/>
        <end position="219"/>
    </location>
</feature>
<evidence type="ECO:0000313" key="3">
    <source>
        <dbReference type="Proteomes" id="UP001519328"/>
    </source>
</evidence>
<comment type="caution">
    <text evidence="2">The sequence shown here is derived from an EMBL/GenBank/DDBJ whole genome shotgun (WGS) entry which is preliminary data.</text>
</comment>
<dbReference type="EMBL" id="JAGGKK010000003">
    <property type="protein sequence ID" value="MBP1947878.1"/>
    <property type="molecule type" value="Genomic_DNA"/>
</dbReference>
<dbReference type="Pfam" id="PF03009">
    <property type="entry name" value="GDPD"/>
    <property type="match status" value="1"/>
</dbReference>
<accession>A0ABS4HAH9</accession>
<dbReference type="PANTHER" id="PTHR46211">
    <property type="entry name" value="GLYCEROPHOSPHORYL DIESTER PHOSPHODIESTERASE"/>
    <property type="match status" value="1"/>
</dbReference>
<dbReference type="PROSITE" id="PS51704">
    <property type="entry name" value="GP_PDE"/>
    <property type="match status" value="1"/>
</dbReference>
<dbReference type="Gene3D" id="3.20.20.190">
    <property type="entry name" value="Phosphatidylinositol (PI) phosphodiesterase"/>
    <property type="match status" value="1"/>
</dbReference>
<keyword evidence="3" id="KW-1185">Reference proteome</keyword>